<evidence type="ECO:0000256" key="4">
    <source>
        <dbReference type="ARBA" id="ARBA00023172"/>
    </source>
</evidence>
<dbReference type="GO" id="GO:0005634">
    <property type="term" value="C:nucleus"/>
    <property type="evidence" value="ECO:0007669"/>
    <property type="project" value="TreeGrafter"/>
</dbReference>
<keyword evidence="5" id="KW-0234">DNA repair</keyword>
<dbReference type="GO" id="GO:0003677">
    <property type="term" value="F:DNA binding"/>
    <property type="evidence" value="ECO:0007669"/>
    <property type="project" value="InterPro"/>
</dbReference>
<dbReference type="GO" id="GO:0003910">
    <property type="term" value="F:DNA ligase (ATP) activity"/>
    <property type="evidence" value="ECO:0007669"/>
    <property type="project" value="InterPro"/>
</dbReference>
<dbReference type="GO" id="GO:0006281">
    <property type="term" value="P:DNA repair"/>
    <property type="evidence" value="ECO:0007669"/>
    <property type="project" value="UniProtKB-KW"/>
</dbReference>
<evidence type="ECO:0000256" key="5">
    <source>
        <dbReference type="ARBA" id="ARBA00023204"/>
    </source>
</evidence>
<feature type="domain" description="DNA ligase ATP-dependent N-terminal" evidence="6">
    <location>
        <begin position="2"/>
        <end position="45"/>
    </location>
</feature>
<dbReference type="AlphaFoldDB" id="A0A7T8QRY4"/>
<dbReference type="InterPro" id="IPR012308">
    <property type="entry name" value="DNA_ligase_ATP-dep_N"/>
</dbReference>
<evidence type="ECO:0000256" key="2">
    <source>
        <dbReference type="ARBA" id="ARBA00022598"/>
    </source>
</evidence>
<keyword evidence="8" id="KW-1185">Reference proteome</keyword>
<dbReference type="SUPFAM" id="SSF117018">
    <property type="entry name" value="ATP-dependent DNA ligase DNA-binding domain"/>
    <property type="match status" value="1"/>
</dbReference>
<sequence>MNKKVAIIQKQLVACKESEARFFIRSLAGKLRIGLAEQSVLQALAHASLMTPPGQEYPPETLRAFKDPTTDAFKEALEPLALAVKTAYW</sequence>
<dbReference type="OrthoDB" id="206088at2759"/>
<dbReference type="InterPro" id="IPR050191">
    <property type="entry name" value="ATP-dep_DNA_ligase"/>
</dbReference>
<accession>A0A7T8QRY4</accession>
<dbReference type="Pfam" id="PF04675">
    <property type="entry name" value="DNA_ligase_A_N"/>
    <property type="match status" value="1"/>
</dbReference>
<evidence type="ECO:0000256" key="1">
    <source>
        <dbReference type="ARBA" id="ARBA00007572"/>
    </source>
</evidence>
<dbReference type="EMBL" id="CP045892">
    <property type="protein sequence ID" value="QQP53015.1"/>
    <property type="molecule type" value="Genomic_DNA"/>
</dbReference>
<keyword evidence="4" id="KW-0233">DNA recombination</keyword>
<protein>
    <submittedName>
        <fullName evidence="7">DNA ligase</fullName>
    </submittedName>
</protein>
<organism evidence="7 8">
    <name type="scientific">Caligus rogercresseyi</name>
    <name type="common">Sea louse</name>
    <dbReference type="NCBI Taxonomy" id="217165"/>
    <lineage>
        <taxon>Eukaryota</taxon>
        <taxon>Metazoa</taxon>
        <taxon>Ecdysozoa</taxon>
        <taxon>Arthropoda</taxon>
        <taxon>Crustacea</taxon>
        <taxon>Multicrustacea</taxon>
        <taxon>Hexanauplia</taxon>
        <taxon>Copepoda</taxon>
        <taxon>Siphonostomatoida</taxon>
        <taxon>Caligidae</taxon>
        <taxon>Caligus</taxon>
    </lineage>
</organism>
<name>A0A7T8QRY4_CALRO</name>
<dbReference type="GO" id="GO:1903461">
    <property type="term" value="P:Okazaki fragment processing involved in mitotic DNA replication"/>
    <property type="evidence" value="ECO:0007669"/>
    <property type="project" value="TreeGrafter"/>
</dbReference>
<evidence type="ECO:0000256" key="3">
    <source>
        <dbReference type="ARBA" id="ARBA00022763"/>
    </source>
</evidence>
<evidence type="ECO:0000313" key="8">
    <source>
        <dbReference type="Proteomes" id="UP000595437"/>
    </source>
</evidence>
<dbReference type="PANTHER" id="PTHR45674:SF4">
    <property type="entry name" value="DNA LIGASE 1"/>
    <property type="match status" value="1"/>
</dbReference>
<dbReference type="GO" id="GO:0006310">
    <property type="term" value="P:DNA recombination"/>
    <property type="evidence" value="ECO:0007669"/>
    <property type="project" value="UniProtKB-KW"/>
</dbReference>
<reference evidence="8" key="1">
    <citation type="submission" date="2021-01" db="EMBL/GenBank/DDBJ databases">
        <title>Caligus Genome Assembly.</title>
        <authorList>
            <person name="Gallardo-Escarate C."/>
        </authorList>
    </citation>
    <scope>NUCLEOTIDE SEQUENCE [LARGE SCALE GENOMIC DNA]</scope>
</reference>
<dbReference type="GO" id="GO:0005739">
    <property type="term" value="C:mitochondrion"/>
    <property type="evidence" value="ECO:0007669"/>
    <property type="project" value="TreeGrafter"/>
</dbReference>
<dbReference type="Proteomes" id="UP000595437">
    <property type="component" value="Chromosome 3"/>
</dbReference>
<dbReference type="Gene3D" id="1.10.3260.10">
    <property type="entry name" value="DNA ligase, ATP-dependent, N-terminal domain"/>
    <property type="match status" value="1"/>
</dbReference>
<proteinExistence type="inferred from homology"/>
<evidence type="ECO:0000259" key="6">
    <source>
        <dbReference type="Pfam" id="PF04675"/>
    </source>
</evidence>
<keyword evidence="2 7" id="KW-0436">Ligase</keyword>
<comment type="similarity">
    <text evidence="1">Belongs to the ATP-dependent DNA ligase family.</text>
</comment>
<evidence type="ECO:0000313" key="7">
    <source>
        <dbReference type="EMBL" id="QQP53015.1"/>
    </source>
</evidence>
<dbReference type="InterPro" id="IPR036599">
    <property type="entry name" value="DNA_ligase_N_sf"/>
</dbReference>
<gene>
    <name evidence="7" type="ORF">FKW44_005338</name>
</gene>
<keyword evidence="3" id="KW-0227">DNA damage</keyword>
<dbReference type="PANTHER" id="PTHR45674">
    <property type="entry name" value="DNA LIGASE 1/3 FAMILY MEMBER"/>
    <property type="match status" value="1"/>
</dbReference>